<feature type="domain" description="ABC transporter" evidence="13">
    <location>
        <begin position="46"/>
        <end position="276"/>
    </location>
</feature>
<keyword evidence="9 11" id="KW-0472">Membrane</keyword>
<feature type="transmembrane region" description="Helical" evidence="11">
    <location>
        <begin position="635"/>
        <end position="653"/>
    </location>
</feature>
<evidence type="ECO:0000256" key="7">
    <source>
        <dbReference type="ARBA" id="ARBA00022840"/>
    </source>
</evidence>
<dbReference type="PANTHER" id="PTHR42711">
    <property type="entry name" value="ABC TRANSPORTER ATP-BINDING PROTEIN"/>
    <property type="match status" value="1"/>
</dbReference>
<comment type="caution">
    <text evidence="15">The sequence shown here is derived from an EMBL/GenBank/DDBJ whole genome shotgun (WGS) entry which is preliminary data.</text>
</comment>
<feature type="transmembrane region" description="Helical" evidence="11">
    <location>
        <begin position="546"/>
        <end position="565"/>
    </location>
</feature>
<dbReference type="GO" id="GO:0046677">
    <property type="term" value="P:response to antibiotic"/>
    <property type="evidence" value="ECO:0007669"/>
    <property type="project" value="UniProtKB-KW"/>
</dbReference>
<dbReference type="CDD" id="cd03230">
    <property type="entry name" value="ABC_DR_subfamily_A"/>
    <property type="match status" value="1"/>
</dbReference>
<keyword evidence="11" id="KW-1003">Cell membrane</keyword>
<keyword evidence="7 15" id="KW-0067">ATP-binding</keyword>
<protein>
    <recommendedName>
        <fullName evidence="11">Transport permease protein</fullName>
    </recommendedName>
</protein>
<dbReference type="InterPro" id="IPR050763">
    <property type="entry name" value="ABC_transporter_ATP-binding"/>
</dbReference>
<evidence type="ECO:0000256" key="8">
    <source>
        <dbReference type="ARBA" id="ARBA00022989"/>
    </source>
</evidence>
<dbReference type="Pfam" id="PF00005">
    <property type="entry name" value="ABC_tran"/>
    <property type="match status" value="1"/>
</dbReference>
<dbReference type="OrthoDB" id="9804819at2"/>
<dbReference type="AlphaFoldDB" id="A0A5R8YZE1"/>
<dbReference type="PROSITE" id="PS00211">
    <property type="entry name" value="ABC_TRANSPORTER_1"/>
    <property type="match status" value="1"/>
</dbReference>
<dbReference type="PRINTS" id="PR00164">
    <property type="entry name" value="ABC2TRNSPORT"/>
</dbReference>
<dbReference type="InterPro" id="IPR017871">
    <property type="entry name" value="ABC_transporter-like_CS"/>
</dbReference>
<evidence type="ECO:0000259" key="14">
    <source>
        <dbReference type="PROSITE" id="PS51012"/>
    </source>
</evidence>
<dbReference type="PANTHER" id="PTHR42711:SF5">
    <property type="entry name" value="ABC TRANSPORTER ATP-BINDING PROTEIN NATA"/>
    <property type="match status" value="1"/>
</dbReference>
<dbReference type="SUPFAM" id="SSF52540">
    <property type="entry name" value="P-loop containing nucleoside triphosphate hydrolases"/>
    <property type="match status" value="1"/>
</dbReference>
<evidence type="ECO:0000256" key="9">
    <source>
        <dbReference type="ARBA" id="ARBA00023136"/>
    </source>
</evidence>
<dbReference type="InterPro" id="IPR027417">
    <property type="entry name" value="P-loop_NTPase"/>
</dbReference>
<dbReference type="SMART" id="SM00382">
    <property type="entry name" value="AAA"/>
    <property type="match status" value="1"/>
</dbReference>
<dbReference type="GO" id="GO:0043190">
    <property type="term" value="C:ATP-binding cassette (ABC) transporter complex"/>
    <property type="evidence" value="ECO:0007669"/>
    <property type="project" value="InterPro"/>
</dbReference>
<reference evidence="15" key="1">
    <citation type="submission" date="2019-05" db="EMBL/GenBank/DDBJ databases">
        <title>Isolation, diversity and antifungal activity of Actinobacteria from wheat.</title>
        <authorList>
            <person name="Yu B."/>
        </authorList>
    </citation>
    <scope>NUCLEOTIDE SEQUENCE [LARGE SCALE GENOMIC DNA]</scope>
    <source>
        <strain evidence="15">NEAU-HEGS1-5</strain>
    </source>
</reference>
<dbReference type="InterPro" id="IPR003593">
    <property type="entry name" value="AAA+_ATPase"/>
</dbReference>
<feature type="transmembrane region" description="Helical" evidence="11">
    <location>
        <begin position="465"/>
        <end position="488"/>
    </location>
</feature>
<keyword evidence="4 11" id="KW-0813">Transport</keyword>
<feature type="compositionally biased region" description="Pro residues" evidence="12">
    <location>
        <begin position="371"/>
        <end position="383"/>
    </location>
</feature>
<dbReference type="GO" id="GO:0140359">
    <property type="term" value="F:ABC-type transporter activity"/>
    <property type="evidence" value="ECO:0007669"/>
    <property type="project" value="InterPro"/>
</dbReference>
<gene>
    <name evidence="15" type="ORF">FED44_17380</name>
</gene>
<dbReference type="Gene3D" id="3.40.50.300">
    <property type="entry name" value="P-loop containing nucleotide triphosphate hydrolases"/>
    <property type="match status" value="1"/>
</dbReference>
<feature type="transmembrane region" description="Helical" evidence="11">
    <location>
        <begin position="431"/>
        <end position="453"/>
    </location>
</feature>
<accession>A0A5R8YZE1</accession>
<evidence type="ECO:0000256" key="4">
    <source>
        <dbReference type="ARBA" id="ARBA00022448"/>
    </source>
</evidence>
<evidence type="ECO:0000256" key="3">
    <source>
        <dbReference type="ARBA" id="ARBA00005417"/>
    </source>
</evidence>
<dbReference type="GO" id="GO:0016887">
    <property type="term" value="F:ATP hydrolysis activity"/>
    <property type="evidence" value="ECO:0007669"/>
    <property type="project" value="InterPro"/>
</dbReference>
<feature type="transmembrane region" description="Helical" evidence="11">
    <location>
        <begin position="577"/>
        <end position="594"/>
    </location>
</feature>
<dbReference type="PROSITE" id="PS50893">
    <property type="entry name" value="ABC_TRANSPORTER_2"/>
    <property type="match status" value="1"/>
</dbReference>
<evidence type="ECO:0000256" key="6">
    <source>
        <dbReference type="ARBA" id="ARBA00022741"/>
    </source>
</evidence>
<keyword evidence="8 11" id="KW-1133">Transmembrane helix</keyword>
<dbReference type="InterPro" id="IPR003439">
    <property type="entry name" value="ABC_transporter-like_ATP-bd"/>
</dbReference>
<sequence>MHRRTYGQLSYQKVLLPLNSHNSVEPQLADPAFAGPFARAPLTLAVEGHDLSRRHGSHLAVDGVSLAIPAGERHGLVGPNGAGKTTLMRMLSATLAPDHGSLRVLGHDVTRHPRAAKARIGVVPQGMTHDNEILVRENLTTFGRYHGLSRRRAAARADELLEMVGLTAHARAMPQTLSGGMQRRLLIARALVNDPDLILLDEPSTGLDPESRVMLWDLLDRLCATGKTLVITTHYLEEVERLCDRVTVLRAGRVRHSSHPRRLIAATLPKYVVELDLPASEATVAGNKAAGNKAAGNAVAENTVAGSTVPAWAGERERLRVGNRLLVFGDSVADLTRDLAAAGAGDHLVRPASLQDALHALDRREETTPADPAPVTPAAPPGPGTGRRGAGDRQGARHRTRRALPAPSPALARRIWWRDFTLFRKSYRTTIVPNFFEPVFSLAAMGIGLGFYVDGAAIGSSYASFVAPGLLAVTAMNGAVFEVTYNVFVRLRHARSYDAAVTSPVEPPDIALGELMWALTRCLVYTGVYLAIVAALGYAPASTAPLAVPALLPLGLVFACAGLIFTGTVRAINAYSYFYTLVLTPLTLLSGVFFPTKRLPPVLRAVAEVSPLHHGVELSRALVITGDLPAAAGHLGWLVALSLVLLGPALYSLQRHLCA</sequence>
<dbReference type="GO" id="GO:0005524">
    <property type="term" value="F:ATP binding"/>
    <property type="evidence" value="ECO:0007669"/>
    <property type="project" value="UniProtKB-KW"/>
</dbReference>
<evidence type="ECO:0000256" key="11">
    <source>
        <dbReference type="RuleBase" id="RU361157"/>
    </source>
</evidence>
<evidence type="ECO:0000256" key="5">
    <source>
        <dbReference type="ARBA" id="ARBA00022692"/>
    </source>
</evidence>
<dbReference type="InterPro" id="IPR047817">
    <property type="entry name" value="ABC2_TM_bact-type"/>
</dbReference>
<evidence type="ECO:0000313" key="16">
    <source>
        <dbReference type="Proteomes" id="UP000309033"/>
    </source>
</evidence>
<feature type="transmembrane region" description="Helical" evidence="11">
    <location>
        <begin position="522"/>
        <end position="540"/>
    </location>
</feature>
<evidence type="ECO:0000313" key="15">
    <source>
        <dbReference type="EMBL" id="TLP58634.1"/>
    </source>
</evidence>
<dbReference type="EMBL" id="VANP01000006">
    <property type="protein sequence ID" value="TLP58634.1"/>
    <property type="molecule type" value="Genomic_DNA"/>
</dbReference>
<evidence type="ECO:0000256" key="12">
    <source>
        <dbReference type="SAM" id="MobiDB-lite"/>
    </source>
</evidence>
<proteinExistence type="inferred from homology"/>
<name>A0A5R8YZE1_9ACTN</name>
<keyword evidence="16" id="KW-1185">Reference proteome</keyword>
<comment type="subcellular location">
    <subcellularLocation>
        <location evidence="11">Cell membrane</location>
        <topology evidence="11">Multi-pass membrane protein</topology>
    </subcellularLocation>
    <subcellularLocation>
        <location evidence="2">Cell membrane</location>
        <topology evidence="2">Peripheral membrane protein</topology>
    </subcellularLocation>
    <subcellularLocation>
        <location evidence="1">Membrane</location>
        <topology evidence="1">Multi-pass membrane protein</topology>
    </subcellularLocation>
</comment>
<dbReference type="InterPro" id="IPR000412">
    <property type="entry name" value="ABC_2_transport"/>
</dbReference>
<dbReference type="Proteomes" id="UP000309033">
    <property type="component" value="Unassembled WGS sequence"/>
</dbReference>
<evidence type="ECO:0000256" key="2">
    <source>
        <dbReference type="ARBA" id="ARBA00004202"/>
    </source>
</evidence>
<comment type="similarity">
    <text evidence="11">Belongs to the ABC-2 integral membrane protein family.</text>
</comment>
<keyword evidence="5 11" id="KW-0812">Transmembrane</keyword>
<dbReference type="Pfam" id="PF01061">
    <property type="entry name" value="ABC2_membrane"/>
    <property type="match status" value="1"/>
</dbReference>
<comment type="similarity">
    <text evidence="3">Belongs to the ABC transporter superfamily.</text>
</comment>
<evidence type="ECO:0000259" key="13">
    <source>
        <dbReference type="PROSITE" id="PS50893"/>
    </source>
</evidence>
<keyword evidence="6" id="KW-0547">Nucleotide-binding</keyword>
<evidence type="ECO:0000256" key="1">
    <source>
        <dbReference type="ARBA" id="ARBA00004141"/>
    </source>
</evidence>
<evidence type="ECO:0000256" key="10">
    <source>
        <dbReference type="ARBA" id="ARBA00023251"/>
    </source>
</evidence>
<dbReference type="PROSITE" id="PS51012">
    <property type="entry name" value="ABC_TM2"/>
    <property type="match status" value="1"/>
</dbReference>
<dbReference type="InterPro" id="IPR013525">
    <property type="entry name" value="ABC2_TM"/>
</dbReference>
<feature type="domain" description="ABC transmembrane type-2" evidence="14">
    <location>
        <begin position="429"/>
        <end position="656"/>
    </location>
</feature>
<feature type="region of interest" description="Disordered" evidence="12">
    <location>
        <begin position="364"/>
        <end position="405"/>
    </location>
</feature>
<keyword evidence="10" id="KW-0046">Antibiotic resistance</keyword>
<organism evidence="15 16">
    <name type="scientific">Microbispora triticiradicis</name>
    <dbReference type="NCBI Taxonomy" id="2200763"/>
    <lineage>
        <taxon>Bacteria</taxon>
        <taxon>Bacillati</taxon>
        <taxon>Actinomycetota</taxon>
        <taxon>Actinomycetes</taxon>
        <taxon>Streptosporangiales</taxon>
        <taxon>Streptosporangiaceae</taxon>
        <taxon>Microbispora</taxon>
    </lineage>
</organism>